<gene>
    <name evidence="2" type="ORF">SMRZ_LOCUS9445</name>
</gene>
<dbReference type="AlphaFoldDB" id="A0A183M070"/>
<dbReference type="EMBL" id="UZAI01004458">
    <property type="protein sequence ID" value="VDO86347.1"/>
    <property type="molecule type" value="Genomic_DNA"/>
</dbReference>
<keyword evidence="3" id="KW-1185">Reference proteome</keyword>
<evidence type="ECO:0000256" key="1">
    <source>
        <dbReference type="SAM" id="MobiDB-lite"/>
    </source>
</evidence>
<name>A0A183M070_9TREM</name>
<reference evidence="2 3" key="1">
    <citation type="submission" date="2018-11" db="EMBL/GenBank/DDBJ databases">
        <authorList>
            <consortium name="Pathogen Informatics"/>
        </authorList>
    </citation>
    <scope>NUCLEOTIDE SEQUENCE [LARGE SCALE GENOMIC DNA]</scope>
    <source>
        <strain evidence="2 3">Zambia</strain>
    </source>
</reference>
<evidence type="ECO:0000313" key="3">
    <source>
        <dbReference type="Proteomes" id="UP000277204"/>
    </source>
</evidence>
<evidence type="ECO:0000313" key="2">
    <source>
        <dbReference type="EMBL" id="VDO86347.1"/>
    </source>
</evidence>
<organism evidence="2 3">
    <name type="scientific">Schistosoma margrebowiei</name>
    <dbReference type="NCBI Taxonomy" id="48269"/>
    <lineage>
        <taxon>Eukaryota</taxon>
        <taxon>Metazoa</taxon>
        <taxon>Spiralia</taxon>
        <taxon>Lophotrochozoa</taxon>
        <taxon>Platyhelminthes</taxon>
        <taxon>Trematoda</taxon>
        <taxon>Digenea</taxon>
        <taxon>Strigeidida</taxon>
        <taxon>Schistosomatoidea</taxon>
        <taxon>Schistosomatidae</taxon>
        <taxon>Schistosoma</taxon>
    </lineage>
</organism>
<feature type="compositionally biased region" description="Low complexity" evidence="1">
    <location>
        <begin position="281"/>
        <end position="299"/>
    </location>
</feature>
<proteinExistence type="predicted"/>
<protein>
    <submittedName>
        <fullName evidence="2">Uncharacterized protein</fullName>
    </submittedName>
</protein>
<accession>A0A183M070</accession>
<dbReference type="Proteomes" id="UP000277204">
    <property type="component" value="Unassembled WGS sequence"/>
</dbReference>
<sequence length="299" mass="32467">MGGQTKTSRLYIRFYSISIELDFIMRIYIPIISDKNQQFKPQTITSNNWNGSHSLPSLNSIPVTGVNPFNNITNTNIQSIVSNGVNDTITSKTITTVTTTITSITATTTTTSTTNSTPTLATNPIRQDLISFNEWPNVTMLLSNQNSSNEIIRTTGSIVPGVNATITTNEQACNFINRYPNPQTSFTPSIVNLSSSGQTLLKMTNSNNDNNNNKHLSSNRLIQTSTAKVTTTTSTESAMVTTSNSGNFTNAMLIGSTLIPQMALFDREINEVTKLMNGQATSVSSNTHNTTMSSNANVK</sequence>
<feature type="region of interest" description="Disordered" evidence="1">
    <location>
        <begin position="280"/>
        <end position="299"/>
    </location>
</feature>